<dbReference type="Pfam" id="PF01381">
    <property type="entry name" value="HTH_3"/>
    <property type="match status" value="1"/>
</dbReference>
<keyword evidence="2" id="KW-0238">DNA-binding</keyword>
<dbReference type="GO" id="GO:0003677">
    <property type="term" value="F:DNA binding"/>
    <property type="evidence" value="ECO:0007669"/>
    <property type="project" value="UniProtKB-KW"/>
</dbReference>
<gene>
    <name evidence="5" type="ORF">IAC96_09980</name>
</gene>
<dbReference type="AlphaFoldDB" id="A0A9D1JDM5"/>
<dbReference type="InterPro" id="IPR010982">
    <property type="entry name" value="Lambda_DNA-bd_dom_sf"/>
</dbReference>
<dbReference type="EMBL" id="DVHN01000128">
    <property type="protein sequence ID" value="HIR89267.1"/>
    <property type="molecule type" value="Genomic_DNA"/>
</dbReference>
<evidence type="ECO:0000259" key="4">
    <source>
        <dbReference type="PROSITE" id="PS50943"/>
    </source>
</evidence>
<dbReference type="PROSITE" id="PS50943">
    <property type="entry name" value="HTH_CROC1"/>
    <property type="match status" value="1"/>
</dbReference>
<reference evidence="5" key="1">
    <citation type="submission" date="2020-10" db="EMBL/GenBank/DDBJ databases">
        <authorList>
            <person name="Gilroy R."/>
        </authorList>
    </citation>
    <scope>NUCLEOTIDE SEQUENCE</scope>
    <source>
        <strain evidence="5">ChiW13-3771</strain>
    </source>
</reference>
<dbReference type="GO" id="GO:0005829">
    <property type="term" value="C:cytosol"/>
    <property type="evidence" value="ECO:0007669"/>
    <property type="project" value="TreeGrafter"/>
</dbReference>
<keyword evidence="1" id="KW-0805">Transcription regulation</keyword>
<dbReference type="InterPro" id="IPR001387">
    <property type="entry name" value="Cro/C1-type_HTH"/>
</dbReference>
<sequence length="121" mass="14016">MNIDKDFNLMVGLRIREVREVLRMTREQFSERCDISDSFLAAVENGQKSITSKTLFKICSNTNISADYIIFGKQYGYQMDMIMEMLGELDAPLRDSAVRILSEYIKSVDYIKTKQQTPKLN</sequence>
<dbReference type="PANTHER" id="PTHR46797">
    <property type="entry name" value="HTH-TYPE TRANSCRIPTIONAL REGULATOR"/>
    <property type="match status" value="1"/>
</dbReference>
<dbReference type="SMART" id="SM00530">
    <property type="entry name" value="HTH_XRE"/>
    <property type="match status" value="1"/>
</dbReference>
<evidence type="ECO:0000313" key="5">
    <source>
        <dbReference type="EMBL" id="HIR89267.1"/>
    </source>
</evidence>
<comment type="caution">
    <text evidence="5">The sequence shown here is derived from an EMBL/GenBank/DDBJ whole genome shotgun (WGS) entry which is preliminary data.</text>
</comment>
<dbReference type="CDD" id="cd00093">
    <property type="entry name" value="HTH_XRE"/>
    <property type="match status" value="1"/>
</dbReference>
<evidence type="ECO:0000256" key="1">
    <source>
        <dbReference type="ARBA" id="ARBA00023015"/>
    </source>
</evidence>
<evidence type="ECO:0000256" key="3">
    <source>
        <dbReference type="ARBA" id="ARBA00023163"/>
    </source>
</evidence>
<dbReference type="InterPro" id="IPR050807">
    <property type="entry name" value="TransReg_Diox_bact_type"/>
</dbReference>
<feature type="domain" description="HTH cro/C1-type" evidence="4">
    <location>
        <begin position="15"/>
        <end position="69"/>
    </location>
</feature>
<reference evidence="5" key="2">
    <citation type="journal article" date="2021" name="PeerJ">
        <title>Extensive microbial diversity within the chicken gut microbiome revealed by metagenomics and culture.</title>
        <authorList>
            <person name="Gilroy R."/>
            <person name="Ravi A."/>
            <person name="Getino M."/>
            <person name="Pursley I."/>
            <person name="Horton D.L."/>
            <person name="Alikhan N.F."/>
            <person name="Baker D."/>
            <person name="Gharbi K."/>
            <person name="Hall N."/>
            <person name="Watson M."/>
            <person name="Adriaenssens E.M."/>
            <person name="Foster-Nyarko E."/>
            <person name="Jarju S."/>
            <person name="Secka A."/>
            <person name="Antonio M."/>
            <person name="Oren A."/>
            <person name="Chaudhuri R.R."/>
            <person name="La Ragione R."/>
            <person name="Hildebrand F."/>
            <person name="Pallen M.J."/>
        </authorList>
    </citation>
    <scope>NUCLEOTIDE SEQUENCE</scope>
    <source>
        <strain evidence="5">ChiW13-3771</strain>
    </source>
</reference>
<dbReference type="SUPFAM" id="SSF47413">
    <property type="entry name" value="lambda repressor-like DNA-binding domains"/>
    <property type="match status" value="1"/>
</dbReference>
<evidence type="ECO:0000313" key="6">
    <source>
        <dbReference type="Proteomes" id="UP000824201"/>
    </source>
</evidence>
<dbReference type="PANTHER" id="PTHR46797:SF23">
    <property type="entry name" value="HTH-TYPE TRANSCRIPTIONAL REGULATOR SUTR"/>
    <property type="match status" value="1"/>
</dbReference>
<dbReference type="GO" id="GO:0003700">
    <property type="term" value="F:DNA-binding transcription factor activity"/>
    <property type="evidence" value="ECO:0007669"/>
    <property type="project" value="TreeGrafter"/>
</dbReference>
<organism evidence="5 6">
    <name type="scientific">Candidatus Fimimorpha faecalis</name>
    <dbReference type="NCBI Taxonomy" id="2840824"/>
    <lineage>
        <taxon>Bacteria</taxon>
        <taxon>Bacillati</taxon>
        <taxon>Bacillota</taxon>
        <taxon>Clostridia</taxon>
        <taxon>Eubacteriales</taxon>
        <taxon>Candidatus Fimimorpha</taxon>
    </lineage>
</organism>
<dbReference type="Proteomes" id="UP000824201">
    <property type="component" value="Unassembled WGS sequence"/>
</dbReference>
<evidence type="ECO:0000256" key="2">
    <source>
        <dbReference type="ARBA" id="ARBA00023125"/>
    </source>
</evidence>
<proteinExistence type="predicted"/>
<accession>A0A9D1JDM5</accession>
<protein>
    <submittedName>
        <fullName evidence="5">Helix-turn-helix transcriptional regulator</fullName>
    </submittedName>
</protein>
<name>A0A9D1JDM5_9FIRM</name>
<dbReference type="Gene3D" id="1.10.260.40">
    <property type="entry name" value="lambda repressor-like DNA-binding domains"/>
    <property type="match status" value="1"/>
</dbReference>
<keyword evidence="3" id="KW-0804">Transcription</keyword>